<dbReference type="SUPFAM" id="SSF51971">
    <property type="entry name" value="Nucleotide-binding domain"/>
    <property type="match status" value="1"/>
</dbReference>
<dbReference type="PANTHER" id="PTHR13847:SF289">
    <property type="entry name" value="GLYCINE OXIDASE"/>
    <property type="match status" value="1"/>
</dbReference>
<dbReference type="PROSITE" id="PS51257">
    <property type="entry name" value="PROKAR_LIPOPROTEIN"/>
    <property type="match status" value="1"/>
</dbReference>
<dbReference type="Gene3D" id="3.50.50.60">
    <property type="entry name" value="FAD/NAD(P)-binding domain"/>
    <property type="match status" value="1"/>
</dbReference>
<accession>E0Y146</accession>
<dbReference type="GO" id="GO:0016491">
    <property type="term" value="F:oxidoreductase activity"/>
    <property type="evidence" value="ECO:0007669"/>
    <property type="project" value="UniProtKB-KW"/>
</dbReference>
<sequence>MKLKFNAHGCKMTTIKSYDVIIIGAGIFGLSCAYACAGRNLSVLVVDAKKIGFGASGGILGAMAPYTPDQWHAKKEYQFQALSTAEEHWQEVDGLSSLPSGYGRIGRISPIIHERVYNLALTRHEEAKSNWKKFKWNVIKSHELVSPDAAPYGLIHDTLSARIFPSKACASLAQACSFMGVEFRENTYVSNFDTGVISGPWGNETASSIIIATGYEGFDSLEKFFPTSMGSGVKGQAALLNISLGDAPQIYANGVYVVPHNDGTTAIGSTSENKWTEPHDTDVQLDELIERARIICPKIKNAKLITKWAGVRPKARRREPLIGKVPMADGIFLAMGGFKIGFGIAHKIGLSLADLIENKPNDLPKSYTIEHHLEKN</sequence>
<dbReference type="EMBL" id="GU474940">
    <property type="protein sequence ID" value="ADI20387.1"/>
    <property type="molecule type" value="Genomic_DNA"/>
</dbReference>
<evidence type="ECO:0000259" key="2">
    <source>
        <dbReference type="Pfam" id="PF01266"/>
    </source>
</evidence>
<dbReference type="InterPro" id="IPR036188">
    <property type="entry name" value="FAD/NAD-bd_sf"/>
</dbReference>
<proteinExistence type="predicted"/>
<dbReference type="Pfam" id="PF01266">
    <property type="entry name" value="DAO"/>
    <property type="match status" value="1"/>
</dbReference>
<dbReference type="GO" id="GO:0005737">
    <property type="term" value="C:cytoplasm"/>
    <property type="evidence" value="ECO:0007669"/>
    <property type="project" value="TreeGrafter"/>
</dbReference>
<keyword evidence="1" id="KW-0560">Oxidoreductase</keyword>
<dbReference type="Gene3D" id="3.30.9.10">
    <property type="entry name" value="D-Amino Acid Oxidase, subunit A, domain 2"/>
    <property type="match status" value="1"/>
</dbReference>
<organism evidence="3">
    <name type="scientific">uncultured alpha proteobacterium EB080_L27A02</name>
    <dbReference type="NCBI Taxonomy" id="710796"/>
    <lineage>
        <taxon>Bacteria</taxon>
        <taxon>Pseudomonadati</taxon>
        <taxon>Pseudomonadota</taxon>
        <taxon>Alphaproteobacteria</taxon>
        <taxon>environmental samples</taxon>
    </lineage>
</organism>
<protein>
    <submittedName>
        <fullName evidence="3">Glycine/d-amino acid oxidases (Deaminating)</fullName>
    </submittedName>
</protein>
<evidence type="ECO:0000313" key="3">
    <source>
        <dbReference type="EMBL" id="ADI20387.1"/>
    </source>
</evidence>
<dbReference type="PANTHER" id="PTHR13847">
    <property type="entry name" value="SARCOSINE DEHYDROGENASE-RELATED"/>
    <property type="match status" value="1"/>
</dbReference>
<reference evidence="3" key="1">
    <citation type="journal article" date="2011" name="Environ. Microbiol.">
        <title>Time-series analyses of Monterey Bay coastal microbial picoplankton using a 'genome proxy' microarray.</title>
        <authorList>
            <person name="Rich V.I."/>
            <person name="Pham V.D."/>
            <person name="Eppley J."/>
            <person name="Shi Y."/>
            <person name="DeLong E.F."/>
        </authorList>
    </citation>
    <scope>NUCLEOTIDE SEQUENCE</scope>
</reference>
<dbReference type="InterPro" id="IPR006076">
    <property type="entry name" value="FAD-dep_OxRdtase"/>
</dbReference>
<evidence type="ECO:0000256" key="1">
    <source>
        <dbReference type="ARBA" id="ARBA00023002"/>
    </source>
</evidence>
<dbReference type="AlphaFoldDB" id="E0Y146"/>
<feature type="domain" description="FAD dependent oxidoreductase" evidence="2">
    <location>
        <begin position="19"/>
        <end position="355"/>
    </location>
</feature>
<name>E0Y146_9PROT</name>